<dbReference type="Gene3D" id="1.25.40.10">
    <property type="entry name" value="Tetratricopeptide repeat domain"/>
    <property type="match status" value="1"/>
</dbReference>
<protein>
    <submittedName>
        <fullName evidence="1">Uncharacterized protein</fullName>
    </submittedName>
</protein>
<dbReference type="InterPro" id="IPR011990">
    <property type="entry name" value="TPR-like_helical_dom_sf"/>
</dbReference>
<gene>
    <name evidence="1" type="ORF">A3770_01p02920</name>
</gene>
<dbReference type="EMBL" id="CP031034">
    <property type="protein sequence ID" value="QDZ17774.1"/>
    <property type="molecule type" value="Genomic_DNA"/>
</dbReference>
<dbReference type="PANTHER" id="PTHR37910:SF2">
    <property type="entry name" value="EXPRESSED PROTEIN"/>
    <property type="match status" value="1"/>
</dbReference>
<dbReference type="PANTHER" id="PTHR37910">
    <property type="entry name" value="EXPRESSED PROTEIN"/>
    <property type="match status" value="1"/>
</dbReference>
<organism evidence="1 2">
    <name type="scientific">Chloropicon primus</name>
    <dbReference type="NCBI Taxonomy" id="1764295"/>
    <lineage>
        <taxon>Eukaryota</taxon>
        <taxon>Viridiplantae</taxon>
        <taxon>Chlorophyta</taxon>
        <taxon>Chloropicophyceae</taxon>
        <taxon>Chloropicales</taxon>
        <taxon>Chloropicaceae</taxon>
        <taxon>Chloropicon</taxon>
    </lineage>
</organism>
<evidence type="ECO:0000313" key="2">
    <source>
        <dbReference type="Proteomes" id="UP000316726"/>
    </source>
</evidence>
<proteinExistence type="predicted"/>
<dbReference type="SUPFAM" id="SSF48452">
    <property type="entry name" value="TPR-like"/>
    <property type="match status" value="1"/>
</dbReference>
<dbReference type="AlphaFoldDB" id="A0A5B8MCK0"/>
<dbReference type="Proteomes" id="UP000316726">
    <property type="component" value="Chromosome 1"/>
</dbReference>
<dbReference type="OrthoDB" id="508390at2759"/>
<name>A0A5B8MCK0_9CHLO</name>
<keyword evidence="2" id="KW-1185">Reference proteome</keyword>
<sequence length="221" mass="23589">MVGGAVGQGTRSCLAPTSRSAAVSAKSFQGRRTVLLALSFVPSQLLANRNPARASIPLKNNNLAGVRNRDLPVPSREKGLPGSTSSEGALESFLEARALVASGDYAAAFEKYDAVVNTAPGSSGIAEYSRLGRAITRYEVGDKRRAVIEIEYEVLNTVGIPEAHAALASASWASGKASLAETQWEVAMEFDKRFSDVAWVKKNYHWGPELMGALESFLNLS</sequence>
<evidence type="ECO:0000313" key="1">
    <source>
        <dbReference type="EMBL" id="QDZ17774.1"/>
    </source>
</evidence>
<accession>A0A5B8MCK0</accession>
<reference evidence="1 2" key="1">
    <citation type="submission" date="2018-07" db="EMBL/GenBank/DDBJ databases">
        <title>The complete nuclear genome of the prasinophyte Chloropicon primus (CCMP1205).</title>
        <authorList>
            <person name="Pombert J.-F."/>
            <person name="Otis C."/>
            <person name="Turmel M."/>
            <person name="Lemieux C."/>
        </authorList>
    </citation>
    <scope>NUCLEOTIDE SEQUENCE [LARGE SCALE GENOMIC DNA]</scope>
    <source>
        <strain evidence="1 2">CCMP1205</strain>
    </source>
</reference>